<name>A0A9Q0XKB9_9SAUR</name>
<sequence length="104" mass="11779">MGKEWRGICRDEYEQALMRAASLVAFFGAFRISELVAAGKFDTSRTALQVSDLRWQEGSVVFWVRQSKTDQLAKGQQVVLGPWSAVDICLVAAIEAYYRSWVWA</sequence>
<dbReference type="EMBL" id="JAPFRF010000011">
    <property type="protein sequence ID" value="KAJ7317030.1"/>
    <property type="molecule type" value="Genomic_DNA"/>
</dbReference>
<dbReference type="PANTHER" id="PTHR34605:SF3">
    <property type="entry name" value="P CELL-TYPE AGGLUTINATION PROTEIN MAP4-LIKE-RELATED"/>
    <property type="match status" value="1"/>
</dbReference>
<dbReference type="GO" id="GO:0006310">
    <property type="term" value="P:DNA recombination"/>
    <property type="evidence" value="ECO:0007669"/>
    <property type="project" value="UniProtKB-KW"/>
</dbReference>
<comment type="caution">
    <text evidence="2">The sequence shown here is derived from an EMBL/GenBank/DDBJ whole genome shotgun (WGS) entry which is preliminary data.</text>
</comment>
<dbReference type="Proteomes" id="UP001142489">
    <property type="component" value="Unassembled WGS sequence"/>
</dbReference>
<dbReference type="InterPro" id="IPR013762">
    <property type="entry name" value="Integrase-like_cat_sf"/>
</dbReference>
<dbReference type="GO" id="GO:0015074">
    <property type="term" value="P:DNA integration"/>
    <property type="evidence" value="ECO:0007669"/>
    <property type="project" value="InterPro"/>
</dbReference>
<evidence type="ECO:0000256" key="1">
    <source>
        <dbReference type="ARBA" id="ARBA00023172"/>
    </source>
</evidence>
<evidence type="ECO:0000313" key="2">
    <source>
        <dbReference type="EMBL" id="KAJ7317030.1"/>
    </source>
</evidence>
<gene>
    <name evidence="2" type="ORF">JRQ81_003192</name>
</gene>
<dbReference type="OrthoDB" id="9863428at2759"/>
<keyword evidence="1" id="KW-0233">DNA recombination</keyword>
<dbReference type="InterPro" id="IPR052925">
    <property type="entry name" value="Phage_Integrase-like_Recomb"/>
</dbReference>
<reference evidence="2" key="1">
    <citation type="journal article" date="2023" name="DNA Res.">
        <title>Chromosome-level genome assembly of Phrynocephalus forsythii using third-generation DNA sequencing and Hi-C analysis.</title>
        <authorList>
            <person name="Qi Y."/>
            <person name="Zhao W."/>
            <person name="Zhao Y."/>
            <person name="Niu C."/>
            <person name="Cao S."/>
            <person name="Zhang Y."/>
        </authorList>
    </citation>
    <scope>NUCLEOTIDE SEQUENCE</scope>
    <source>
        <tissue evidence="2">Muscle</tissue>
    </source>
</reference>
<proteinExistence type="predicted"/>
<keyword evidence="3" id="KW-1185">Reference proteome</keyword>
<accession>A0A9Q0XKB9</accession>
<dbReference type="SUPFAM" id="SSF56349">
    <property type="entry name" value="DNA breaking-rejoining enzymes"/>
    <property type="match status" value="1"/>
</dbReference>
<evidence type="ECO:0000313" key="3">
    <source>
        <dbReference type="Proteomes" id="UP001142489"/>
    </source>
</evidence>
<evidence type="ECO:0008006" key="4">
    <source>
        <dbReference type="Google" id="ProtNLM"/>
    </source>
</evidence>
<dbReference type="InterPro" id="IPR011010">
    <property type="entry name" value="DNA_brk_join_enz"/>
</dbReference>
<organism evidence="2 3">
    <name type="scientific">Phrynocephalus forsythii</name>
    <dbReference type="NCBI Taxonomy" id="171643"/>
    <lineage>
        <taxon>Eukaryota</taxon>
        <taxon>Metazoa</taxon>
        <taxon>Chordata</taxon>
        <taxon>Craniata</taxon>
        <taxon>Vertebrata</taxon>
        <taxon>Euteleostomi</taxon>
        <taxon>Lepidosauria</taxon>
        <taxon>Squamata</taxon>
        <taxon>Bifurcata</taxon>
        <taxon>Unidentata</taxon>
        <taxon>Episquamata</taxon>
        <taxon>Toxicofera</taxon>
        <taxon>Iguania</taxon>
        <taxon>Acrodonta</taxon>
        <taxon>Agamidae</taxon>
        <taxon>Agaminae</taxon>
        <taxon>Phrynocephalus</taxon>
    </lineage>
</organism>
<protein>
    <recommendedName>
        <fullName evidence="4">Tyr recombinase domain-containing protein</fullName>
    </recommendedName>
</protein>
<dbReference type="PANTHER" id="PTHR34605">
    <property type="entry name" value="PHAGE_INTEGRASE DOMAIN-CONTAINING PROTEIN"/>
    <property type="match status" value="1"/>
</dbReference>
<dbReference type="Gene3D" id="1.10.443.10">
    <property type="entry name" value="Intergrase catalytic core"/>
    <property type="match status" value="1"/>
</dbReference>
<dbReference type="AlphaFoldDB" id="A0A9Q0XKB9"/>
<dbReference type="GO" id="GO:0003677">
    <property type="term" value="F:DNA binding"/>
    <property type="evidence" value="ECO:0007669"/>
    <property type="project" value="InterPro"/>
</dbReference>